<dbReference type="SUPFAM" id="SSF53335">
    <property type="entry name" value="S-adenosyl-L-methionine-dependent methyltransferases"/>
    <property type="match status" value="1"/>
</dbReference>
<proteinExistence type="predicted"/>
<dbReference type="AlphaFoldDB" id="A0A2X0KEA1"/>
<dbReference type="OrthoDB" id="3866747at2"/>
<evidence type="ECO:0008006" key="4">
    <source>
        <dbReference type="Google" id="ProtNLM"/>
    </source>
</evidence>
<name>A0A2X0KEA1_9ACTN</name>
<evidence type="ECO:0000256" key="1">
    <source>
        <dbReference type="SAM" id="MobiDB-lite"/>
    </source>
</evidence>
<reference evidence="2 3" key="1">
    <citation type="submission" date="2018-06" db="EMBL/GenBank/DDBJ databases">
        <title>Streptacidiphilus pinicola sp. nov., isolated from pine grove soil.</title>
        <authorList>
            <person name="Roh S.G."/>
            <person name="Park S."/>
            <person name="Kim M.-K."/>
            <person name="Yun B.-R."/>
            <person name="Park J."/>
            <person name="Kim M.J."/>
            <person name="Kim Y.S."/>
            <person name="Kim S.B."/>
        </authorList>
    </citation>
    <scope>NUCLEOTIDE SEQUENCE [LARGE SCALE GENOMIC DNA]</scope>
    <source>
        <strain evidence="2 3">MMS16-CNU450</strain>
    </source>
</reference>
<dbReference type="InterPro" id="IPR029063">
    <property type="entry name" value="SAM-dependent_MTases_sf"/>
</dbReference>
<evidence type="ECO:0000313" key="3">
    <source>
        <dbReference type="Proteomes" id="UP000248889"/>
    </source>
</evidence>
<dbReference type="RefSeq" id="WP_111501099.1">
    <property type="nucleotide sequence ID" value="NZ_QKYN01000047.1"/>
</dbReference>
<sequence length="266" mass="27999">MNDHRTHASSDDLVPTPRGRHRRDTTRLDGLPSVPLSVWLTEPLTGCCPLCADPVGTACARRLPLPLVRQITETYSQPGDVVWVPDAGNGSPLIAPVTCGRKVIGYARTPDHARTTSALLNEQPTEVASLAVLRHVPPTGLPGQSERLASRAALAILAPHHPAGASELAPVLDATVRVLRPGGVAVVVTRQQPGQDRPGLLTAFAQAAGLTYLQHVAAVEATASNGKLRPRTEPTAAHGPDCACTGPTARAGRHQVAHNDLLIFTK</sequence>
<protein>
    <recommendedName>
        <fullName evidence="4">Class I SAM-dependent methyltransferase</fullName>
    </recommendedName>
</protein>
<accession>A0A2X0KEA1</accession>
<comment type="caution">
    <text evidence="2">The sequence shown here is derived from an EMBL/GenBank/DDBJ whole genome shotgun (WGS) entry which is preliminary data.</text>
</comment>
<dbReference type="Proteomes" id="UP000248889">
    <property type="component" value="Unassembled WGS sequence"/>
</dbReference>
<organism evidence="2 3">
    <name type="scientific">Streptacidiphilus pinicola</name>
    <dbReference type="NCBI Taxonomy" id="2219663"/>
    <lineage>
        <taxon>Bacteria</taxon>
        <taxon>Bacillati</taxon>
        <taxon>Actinomycetota</taxon>
        <taxon>Actinomycetes</taxon>
        <taxon>Kitasatosporales</taxon>
        <taxon>Streptomycetaceae</taxon>
        <taxon>Streptacidiphilus</taxon>
    </lineage>
</organism>
<feature type="region of interest" description="Disordered" evidence="1">
    <location>
        <begin position="1"/>
        <end position="28"/>
    </location>
</feature>
<gene>
    <name evidence="2" type="ORF">DN069_12945</name>
</gene>
<dbReference type="EMBL" id="QKYN01000047">
    <property type="protein sequence ID" value="RAG85200.1"/>
    <property type="molecule type" value="Genomic_DNA"/>
</dbReference>
<keyword evidence="3" id="KW-1185">Reference proteome</keyword>
<evidence type="ECO:0000313" key="2">
    <source>
        <dbReference type="EMBL" id="RAG85200.1"/>
    </source>
</evidence>
<feature type="compositionally biased region" description="Basic and acidic residues" evidence="1">
    <location>
        <begin position="1"/>
        <end position="10"/>
    </location>
</feature>